<dbReference type="Proteomes" id="UP000694460">
    <property type="component" value="Unassembled WGS sequence"/>
</dbReference>
<reference evidence="1 2" key="1">
    <citation type="submission" date="2021-03" db="EMBL/GenBank/DDBJ databases">
        <title>Sequencing the genomes of 1000 actinobacteria strains.</title>
        <authorList>
            <person name="Klenk H.-P."/>
        </authorList>
    </citation>
    <scope>NUCLEOTIDE SEQUENCE [LARGE SCALE GENOMIC DNA]</scope>
    <source>
        <strain evidence="1 2">DSM 46713</strain>
    </source>
</reference>
<accession>A0ABS4ZQH2</accession>
<dbReference type="RefSeq" id="WP_019343712.1">
    <property type="nucleotide sequence ID" value="NZ_JAGIOP010000001.1"/>
</dbReference>
<proteinExistence type="predicted"/>
<name>A0ABS4ZQH2_9MYCO</name>
<keyword evidence="2" id="KW-1185">Reference proteome</keyword>
<evidence type="ECO:0000313" key="2">
    <source>
        <dbReference type="Proteomes" id="UP000694460"/>
    </source>
</evidence>
<evidence type="ECO:0000313" key="1">
    <source>
        <dbReference type="EMBL" id="MBP2451752.1"/>
    </source>
</evidence>
<dbReference type="EMBL" id="JAGIOP010000001">
    <property type="protein sequence ID" value="MBP2451752.1"/>
    <property type="molecule type" value="Genomic_DNA"/>
</dbReference>
<comment type="caution">
    <text evidence="1">The sequence shown here is derived from an EMBL/GenBank/DDBJ whole genome shotgun (WGS) entry which is preliminary data.</text>
</comment>
<gene>
    <name evidence="1" type="ORF">JOF57_001637</name>
</gene>
<protein>
    <submittedName>
        <fullName evidence="1">Uncharacterized protein</fullName>
    </submittedName>
</protein>
<organism evidence="1 2">
    <name type="scientific">Mycolicibacterium lutetiense</name>
    <dbReference type="NCBI Taxonomy" id="1641992"/>
    <lineage>
        <taxon>Bacteria</taxon>
        <taxon>Bacillati</taxon>
        <taxon>Actinomycetota</taxon>
        <taxon>Actinomycetes</taxon>
        <taxon>Mycobacteriales</taxon>
        <taxon>Mycobacteriaceae</taxon>
        <taxon>Mycolicibacterium</taxon>
    </lineage>
</organism>
<sequence length="56" mass="6373">MNLLWRLATPRQWRRRSLVLLLVWVAVAFAHHEGVLADAGELRLPREATTPSAGLR</sequence>